<comment type="function">
    <text evidence="2">Nitronate monooxygenase that uses molecular oxygen to catalyze the oxidative denitrification of alkyl nitronates. Acts on propionate 3-nitronate (P3N), the presumed physiological substrate. Probably functions in the detoxification of P3N, a metabolic poison produced by plants and fungi as a defense mechanism.</text>
</comment>
<keyword evidence="5" id="KW-0216">Detoxification</keyword>
<dbReference type="InterPro" id="IPR004136">
    <property type="entry name" value="NMO"/>
</dbReference>
<evidence type="ECO:0000256" key="5">
    <source>
        <dbReference type="ARBA" id="ARBA00022575"/>
    </source>
</evidence>
<dbReference type="EMBL" id="BMEX01000016">
    <property type="protein sequence ID" value="GGA54583.1"/>
    <property type="molecule type" value="Genomic_DNA"/>
</dbReference>
<reference evidence="13" key="1">
    <citation type="journal article" date="2019" name="Int. J. Syst. Evol. Microbiol.">
        <title>The Global Catalogue of Microorganisms (GCM) 10K type strain sequencing project: providing services to taxonomists for standard genome sequencing and annotation.</title>
        <authorList>
            <consortium name="The Broad Institute Genomics Platform"/>
            <consortium name="The Broad Institute Genome Sequencing Center for Infectious Disease"/>
            <person name="Wu L."/>
            <person name="Ma J."/>
        </authorList>
    </citation>
    <scope>NUCLEOTIDE SEQUENCE [LARGE SCALE GENOMIC DNA]</scope>
    <source>
        <strain evidence="13">CGMCC 1.12404</strain>
    </source>
</reference>
<evidence type="ECO:0000256" key="11">
    <source>
        <dbReference type="ARBA" id="ARBA00049401"/>
    </source>
</evidence>
<keyword evidence="9 12" id="KW-0503">Monooxygenase</keyword>
<comment type="caution">
    <text evidence="12">The sequence shown here is derived from an EMBL/GenBank/DDBJ whole genome shotgun (WGS) entry which is preliminary data.</text>
</comment>
<dbReference type="PANTHER" id="PTHR42747:SF3">
    <property type="entry name" value="NITRONATE MONOOXYGENASE-RELATED"/>
    <property type="match status" value="1"/>
</dbReference>
<dbReference type="CDD" id="cd04730">
    <property type="entry name" value="NPD_like"/>
    <property type="match status" value="1"/>
</dbReference>
<evidence type="ECO:0000313" key="13">
    <source>
        <dbReference type="Proteomes" id="UP000617979"/>
    </source>
</evidence>
<keyword evidence="6" id="KW-0285">Flavoprotein</keyword>
<dbReference type="SUPFAM" id="SSF51412">
    <property type="entry name" value="Inosine monophosphate dehydrogenase (IMPDH)"/>
    <property type="match status" value="1"/>
</dbReference>
<evidence type="ECO:0000313" key="12">
    <source>
        <dbReference type="EMBL" id="GGA54583.1"/>
    </source>
</evidence>
<dbReference type="PANTHER" id="PTHR42747">
    <property type="entry name" value="NITRONATE MONOOXYGENASE-RELATED"/>
    <property type="match status" value="1"/>
</dbReference>
<comment type="catalytic activity">
    <reaction evidence="11">
        <text>3 propionate 3-nitronate + 3 O2 + H2O = 3 3-oxopropanoate + 2 nitrate + nitrite + H2O2 + 3 H(+)</text>
        <dbReference type="Rhea" id="RHEA:57332"/>
        <dbReference type="ChEBI" id="CHEBI:15377"/>
        <dbReference type="ChEBI" id="CHEBI:15378"/>
        <dbReference type="ChEBI" id="CHEBI:15379"/>
        <dbReference type="ChEBI" id="CHEBI:16240"/>
        <dbReference type="ChEBI" id="CHEBI:16301"/>
        <dbReference type="ChEBI" id="CHEBI:17632"/>
        <dbReference type="ChEBI" id="CHEBI:33190"/>
        <dbReference type="ChEBI" id="CHEBI:136067"/>
    </reaction>
</comment>
<evidence type="ECO:0000256" key="1">
    <source>
        <dbReference type="ARBA" id="ARBA00001917"/>
    </source>
</evidence>
<comment type="similarity">
    <text evidence="3">Belongs to the nitronate monooxygenase family. NMO class I subfamily.</text>
</comment>
<evidence type="ECO:0000256" key="9">
    <source>
        <dbReference type="ARBA" id="ARBA00023033"/>
    </source>
</evidence>
<evidence type="ECO:0000256" key="7">
    <source>
        <dbReference type="ARBA" id="ARBA00022643"/>
    </source>
</evidence>
<dbReference type="Pfam" id="PF03060">
    <property type="entry name" value="NMO"/>
    <property type="match status" value="1"/>
</dbReference>
<evidence type="ECO:0000256" key="2">
    <source>
        <dbReference type="ARBA" id="ARBA00003535"/>
    </source>
</evidence>
<keyword evidence="7" id="KW-0288">FMN</keyword>
<keyword evidence="8" id="KW-0560">Oxidoreductase</keyword>
<evidence type="ECO:0000256" key="8">
    <source>
        <dbReference type="ARBA" id="ARBA00023002"/>
    </source>
</evidence>
<comment type="cofactor">
    <cofactor evidence="1">
        <name>FMN</name>
        <dbReference type="ChEBI" id="CHEBI:58210"/>
    </cofactor>
</comment>
<dbReference type="Proteomes" id="UP000617979">
    <property type="component" value="Unassembled WGS sequence"/>
</dbReference>
<evidence type="ECO:0000256" key="4">
    <source>
        <dbReference type="ARBA" id="ARBA00013457"/>
    </source>
</evidence>
<name>A0ABQ1H1S4_9BACL</name>
<protein>
    <recommendedName>
        <fullName evidence="4">Probable nitronate monooxygenase</fullName>
    </recommendedName>
    <alternativeName>
        <fullName evidence="10">Propionate 3-nitronate monooxygenase</fullName>
    </alternativeName>
</protein>
<organism evidence="12 13">
    <name type="scientific">Kroppenstedtia guangzhouensis</name>
    <dbReference type="NCBI Taxonomy" id="1274356"/>
    <lineage>
        <taxon>Bacteria</taxon>
        <taxon>Bacillati</taxon>
        <taxon>Bacillota</taxon>
        <taxon>Bacilli</taxon>
        <taxon>Bacillales</taxon>
        <taxon>Thermoactinomycetaceae</taxon>
        <taxon>Kroppenstedtia</taxon>
    </lineage>
</organism>
<evidence type="ECO:0000256" key="3">
    <source>
        <dbReference type="ARBA" id="ARBA00009881"/>
    </source>
</evidence>
<evidence type="ECO:0000256" key="6">
    <source>
        <dbReference type="ARBA" id="ARBA00022630"/>
    </source>
</evidence>
<dbReference type="Gene3D" id="3.20.20.70">
    <property type="entry name" value="Aldolase class I"/>
    <property type="match status" value="1"/>
</dbReference>
<dbReference type="RefSeq" id="WP_188433304.1">
    <property type="nucleotide sequence ID" value="NZ_BMEX01000016.1"/>
</dbReference>
<dbReference type="GO" id="GO:0004497">
    <property type="term" value="F:monooxygenase activity"/>
    <property type="evidence" value="ECO:0007669"/>
    <property type="project" value="UniProtKB-KW"/>
</dbReference>
<evidence type="ECO:0000256" key="10">
    <source>
        <dbReference type="ARBA" id="ARBA00031155"/>
    </source>
</evidence>
<gene>
    <name evidence="12" type="ORF">GCM10007416_29730</name>
</gene>
<proteinExistence type="inferred from homology"/>
<dbReference type="InterPro" id="IPR013785">
    <property type="entry name" value="Aldolase_TIM"/>
</dbReference>
<accession>A0ABQ1H1S4</accession>
<keyword evidence="13" id="KW-1185">Reference proteome</keyword>
<sequence>MWGENRLTRMLGIRYPVIQAGMAGGAAMPELVAAVSEAGGLGTLGAGYLSPEEIREAIRGIRSRTDRPFAVNLLVTQEPSPSAEELQRGKELLTPILRETGLKPREPARYAPSFEAQMEVLVEEKIPAFSFTFAIPERKWLNRLKDNGTILIGTATTVREGELLEAAGVDLVTAQGAEAGGHRGTFAGAYDQGMVGTMALVPQLADGIGLPVIAAGGIMDGRGLAAALALGAEGVQMGTAFLTCTESGAHEVHQAQILEGTEENTVVTRAFSGKPARGIRNRFIDQLAGREEEIPPYPVQNALTKEIRQAAARRKDPEQMSLWAGQGLRLSRRQGAGELVHRVVAEAKTIWGRFAGLRGSPE</sequence>